<dbReference type="InterPro" id="IPR012296">
    <property type="entry name" value="Nuclease_put_TT1808"/>
</dbReference>
<dbReference type="PANTHER" id="PTHR34107:SF4">
    <property type="entry name" value="SLL1222 PROTEIN"/>
    <property type="match status" value="1"/>
</dbReference>
<dbReference type="InterPro" id="IPR011335">
    <property type="entry name" value="Restrct_endonuc-II-like"/>
</dbReference>
<dbReference type="RefSeq" id="WP_204660070.1">
    <property type="nucleotide sequence ID" value="NZ_CP056775.1"/>
</dbReference>
<dbReference type="CDD" id="cd06260">
    <property type="entry name" value="DUF820-like"/>
    <property type="match status" value="1"/>
</dbReference>
<dbReference type="GO" id="GO:0004519">
    <property type="term" value="F:endonuclease activity"/>
    <property type="evidence" value="ECO:0007669"/>
    <property type="project" value="UniProtKB-KW"/>
</dbReference>
<evidence type="ECO:0000259" key="1">
    <source>
        <dbReference type="Pfam" id="PF05685"/>
    </source>
</evidence>
<dbReference type="Pfam" id="PF05685">
    <property type="entry name" value="Uma2"/>
    <property type="match status" value="1"/>
</dbReference>
<evidence type="ECO:0000313" key="2">
    <source>
        <dbReference type="EMBL" id="QRR03879.1"/>
    </source>
</evidence>
<organism evidence="2 3">
    <name type="scientific">Dyadobacter sandarakinus</name>
    <dbReference type="NCBI Taxonomy" id="2747268"/>
    <lineage>
        <taxon>Bacteria</taxon>
        <taxon>Pseudomonadati</taxon>
        <taxon>Bacteroidota</taxon>
        <taxon>Cytophagia</taxon>
        <taxon>Cytophagales</taxon>
        <taxon>Spirosomataceae</taxon>
        <taxon>Dyadobacter</taxon>
    </lineage>
</organism>
<keyword evidence="2" id="KW-0540">Nuclease</keyword>
<dbReference type="PANTHER" id="PTHR34107">
    <property type="entry name" value="SLL0198 PROTEIN-RELATED"/>
    <property type="match status" value="1"/>
</dbReference>
<protein>
    <submittedName>
        <fullName evidence="2">Uma2 family endonuclease</fullName>
    </submittedName>
</protein>
<gene>
    <name evidence="2" type="ORF">HWI92_24690</name>
</gene>
<reference evidence="2 3" key="1">
    <citation type="submission" date="2020-06" db="EMBL/GenBank/DDBJ databases">
        <title>Dyadobacter sandarakinus sp. nov., isolated from the soil of the Arctic Yellow River Station.</title>
        <authorList>
            <person name="Zhang Y."/>
            <person name="Peng F."/>
        </authorList>
    </citation>
    <scope>NUCLEOTIDE SEQUENCE [LARGE SCALE GENOMIC DNA]</scope>
    <source>
        <strain evidence="2 3">Q3-56</strain>
    </source>
</reference>
<keyword evidence="2" id="KW-0255">Endonuclease</keyword>
<keyword evidence="2" id="KW-0378">Hydrolase</keyword>
<dbReference type="Gene3D" id="3.90.1570.10">
    <property type="entry name" value="tt1808, chain A"/>
    <property type="match status" value="1"/>
</dbReference>
<dbReference type="InterPro" id="IPR008538">
    <property type="entry name" value="Uma2"/>
</dbReference>
<dbReference type="Proteomes" id="UP000612680">
    <property type="component" value="Chromosome"/>
</dbReference>
<name>A0ABX7ICM6_9BACT</name>
<accession>A0ABX7ICM6</accession>
<dbReference type="EMBL" id="CP056775">
    <property type="protein sequence ID" value="QRR03879.1"/>
    <property type="molecule type" value="Genomic_DNA"/>
</dbReference>
<evidence type="ECO:0000313" key="3">
    <source>
        <dbReference type="Proteomes" id="UP000612680"/>
    </source>
</evidence>
<sequence length="197" mass="22549">MTPITNINQLDLNGTYTYADYLLWRFEERLELIKGRIFKMSPAPNVRHQRISTQLQGRLFNYLKGQSCDLFSAPFDVRLSSSKKLSNSNPEIYTVVQPDLCVVCDASKLDERGCLGAPDLIVEILSPGNSRKEMDLKFQLYEECGVREYWLVEPVENAVFVYVLNDMGVYVGLKPAVSTLRSYIFPDMEIDLEKVFA</sequence>
<proteinExistence type="predicted"/>
<keyword evidence="3" id="KW-1185">Reference proteome</keyword>
<dbReference type="SUPFAM" id="SSF52980">
    <property type="entry name" value="Restriction endonuclease-like"/>
    <property type="match status" value="1"/>
</dbReference>
<feature type="domain" description="Putative restriction endonuclease" evidence="1">
    <location>
        <begin position="20"/>
        <end position="174"/>
    </location>
</feature>